<dbReference type="EMBL" id="MCFJ01000001">
    <property type="protein sequence ID" value="ORY71322.1"/>
    <property type="molecule type" value="Genomic_DNA"/>
</dbReference>
<dbReference type="RefSeq" id="XP_040720914.1">
    <property type="nucleotide sequence ID" value="XM_040865657.1"/>
</dbReference>
<evidence type="ECO:0000313" key="1">
    <source>
        <dbReference type="EMBL" id="ORY71322.1"/>
    </source>
</evidence>
<sequence>MTVAIESSQQLEARSRYWTLLANRGLRRPSWMSRHLFSIEDADTVVEKATGGSLDKLINNAAMFSLMPLADAQLDDASKSSRPTSLACCRDAVHPASTPVRRVRKGAASQR</sequence>
<protein>
    <submittedName>
        <fullName evidence="1">Uncharacterized protein</fullName>
    </submittedName>
</protein>
<dbReference type="InParanoid" id="A0A1Y2EIB7"/>
<reference evidence="1 2" key="1">
    <citation type="submission" date="2016-07" db="EMBL/GenBank/DDBJ databases">
        <title>Pervasive Adenine N6-methylation of Active Genes in Fungi.</title>
        <authorList>
            <consortium name="DOE Joint Genome Institute"/>
            <person name="Mondo S.J."/>
            <person name="Dannebaum R.O."/>
            <person name="Kuo R.C."/>
            <person name="Labutti K."/>
            <person name="Haridas S."/>
            <person name="Kuo A."/>
            <person name="Salamov A."/>
            <person name="Ahrendt S.R."/>
            <person name="Lipzen A."/>
            <person name="Sullivan W."/>
            <person name="Andreopoulos W.B."/>
            <person name="Clum A."/>
            <person name="Lindquist E."/>
            <person name="Daum C."/>
            <person name="Ramamoorthy G.K."/>
            <person name="Gryganskyi A."/>
            <person name="Culley D."/>
            <person name="Magnuson J.K."/>
            <person name="James T.Y."/>
            <person name="O'Malley M.A."/>
            <person name="Stajich J.E."/>
            <person name="Spatafora J.W."/>
            <person name="Visel A."/>
            <person name="Grigoriev I.V."/>
        </authorList>
    </citation>
    <scope>NUCLEOTIDE SEQUENCE [LARGE SCALE GENOMIC DNA]</scope>
    <source>
        <strain evidence="1 2">CBS 129021</strain>
    </source>
</reference>
<comment type="caution">
    <text evidence="1">The sequence shown here is derived from an EMBL/GenBank/DDBJ whole genome shotgun (WGS) entry which is preliminary data.</text>
</comment>
<dbReference type="OrthoDB" id="2102561at2759"/>
<evidence type="ECO:0000313" key="2">
    <source>
        <dbReference type="Proteomes" id="UP000193689"/>
    </source>
</evidence>
<proteinExistence type="predicted"/>
<dbReference type="AlphaFoldDB" id="A0A1Y2EIB7"/>
<organism evidence="1 2">
    <name type="scientific">Pseudomassariella vexata</name>
    <dbReference type="NCBI Taxonomy" id="1141098"/>
    <lineage>
        <taxon>Eukaryota</taxon>
        <taxon>Fungi</taxon>
        <taxon>Dikarya</taxon>
        <taxon>Ascomycota</taxon>
        <taxon>Pezizomycotina</taxon>
        <taxon>Sordariomycetes</taxon>
        <taxon>Xylariomycetidae</taxon>
        <taxon>Amphisphaeriales</taxon>
        <taxon>Pseudomassariaceae</taxon>
        <taxon>Pseudomassariella</taxon>
    </lineage>
</organism>
<dbReference type="Proteomes" id="UP000193689">
    <property type="component" value="Unassembled WGS sequence"/>
</dbReference>
<accession>A0A1Y2EIB7</accession>
<keyword evidence="2" id="KW-1185">Reference proteome</keyword>
<dbReference type="GeneID" id="63781869"/>
<name>A0A1Y2EIB7_9PEZI</name>
<gene>
    <name evidence="1" type="ORF">BCR38DRAFT_7969</name>
</gene>